<keyword evidence="7" id="KW-1185">Reference proteome</keyword>
<dbReference type="EMBL" id="JBHULB010000075">
    <property type="protein sequence ID" value="MFD2588202.1"/>
    <property type="molecule type" value="Genomic_DNA"/>
</dbReference>
<organism evidence="6 7">
    <name type="scientific">Croceitalea marina</name>
    <dbReference type="NCBI Taxonomy" id="1775166"/>
    <lineage>
        <taxon>Bacteria</taxon>
        <taxon>Pseudomonadati</taxon>
        <taxon>Bacteroidota</taxon>
        <taxon>Flavobacteriia</taxon>
        <taxon>Flavobacteriales</taxon>
        <taxon>Flavobacteriaceae</taxon>
        <taxon>Croceitalea</taxon>
    </lineage>
</organism>
<dbReference type="InterPro" id="IPR007452">
    <property type="entry name" value="TamB_C"/>
</dbReference>
<evidence type="ECO:0000313" key="7">
    <source>
        <dbReference type="Proteomes" id="UP001597526"/>
    </source>
</evidence>
<dbReference type="Proteomes" id="UP001597526">
    <property type="component" value="Unassembled WGS sequence"/>
</dbReference>
<keyword evidence="4" id="KW-0472">Membrane</keyword>
<reference evidence="7" key="1">
    <citation type="journal article" date="2019" name="Int. J. Syst. Evol. Microbiol.">
        <title>The Global Catalogue of Microorganisms (GCM) 10K type strain sequencing project: providing services to taxonomists for standard genome sequencing and annotation.</title>
        <authorList>
            <consortium name="The Broad Institute Genomics Platform"/>
            <consortium name="The Broad Institute Genome Sequencing Center for Infectious Disease"/>
            <person name="Wu L."/>
            <person name="Ma J."/>
        </authorList>
    </citation>
    <scope>NUCLEOTIDE SEQUENCE [LARGE SCALE GENOMIC DNA]</scope>
    <source>
        <strain evidence="7">KCTC 52368</strain>
    </source>
</reference>
<name>A0ABW5MXZ9_9FLAO</name>
<keyword evidence="2" id="KW-0812">Transmembrane</keyword>
<sequence>MLALLILGVLISVLFSLPIVQTRIAKYATDSINQEFGTNISIERIHFSPFSMSADIKGIYVEDYRQDTLFHIHKLNTSVLSIRNMINGNLEFGDIEVDRLYFNMKTYSGESDTNLDVFVDKLDDGKPREPGTPPFLMSSSEITMEDSRFKLSDENLENKTVLDFNQLEIKASDFQIVGPEVTIGIDELSLLSKRGLRINDLKTDFKYTKTQMRFDALAIQTPESKLNGSLVFDYDREDFSDFLDKVKVNAEFNESLVAFNEVNTYFDEFGQDITAQFSAKTSGVLNDLIVKELILRSDNTGIRGDFKFKNLFRQTEPFVMDANMDNVTSSYYQLRALLPNILGKTIPTSFKKFGQFTVRGKAEVTETSIDAQVNLNTAIGSSYSDLQMTNINNIDDASYRGLISLTDFDLGDFIDDPKFGKTSLDVNVEGRGFIAEYLNTEAIGEIYKLEFNNYEYNDIKVSGILKDELFDGSLICNDKNLRFDFEGLADFSEERNDFNFSADVDYADLKLMNFINDSISIFKGEVKMDISGNNLDNLAGDIKFENTTYQNKNEIYFFDDFAVSSSFEKDTVRTIKIESPDIVSGYLKGKYRVAELGRLLQNSVGSIYTNYKPYEVSSGQRINFNFKIYNKFVGVFFPEVSLGPETFIRGNIVADEGDFKLTFKSPAIEAYKNKLETVELQIDNKNPLFNTFLSVENMSTVYYDINEFNLINTKLKDTLFFRTEFKGGSQYNDAYNLNFYHTFNQENKSVIGLKKSDVSFKDNNWVINEEGNTKNKIILNKSLDSITIEEIVMNNNKREQIRLRGELADSTYKDLELQFKIVSLNKITPAIDSLKLDGQVDGFLNILQKDGKYLPTSSLNVKDFAVNKMNLGDLEMMIFGNNDLSEYGVNTWLRKDGVEKMNINGKVYDAKETTFDLTASFNDFSLEPFAPLGEDIISNIRGTVSGSAKVTGNARNPNFDGELLLNDAGIGIPYLNVDYDFAPRSRVTLAEQSFNFENILLTDITENTQGTLDGSISHTAFDDWVLDLNLDTNNDRFLILNTEFNEDALYYGTGFVNGTGSISGSTNALNINFEGSTAKGSALKIPLSDITAVGDYSFINFIDKNQVESFEEERVLDDYQGIEMNFDLDVTPDAEVEIVIDQNSGSSLKGTGSGLLLMEINTNGKFNMYGQFIVVTGEYNFKRAGLIDKKFTVRPGGTVNWEGDPLKATLDMEAVYALNANPAPLLDGNNFQGRIPTEVVIRLNGELENSQIDFDIEFPGTNSVVQSELEYRLQDPTIKSDNAFFLLAQGTFVNQETAGLNQQAVTGNLIQTASGLLNQVLTGNNDKLNFGVSYEQGFLDNESGINTEDRFGFTVSTQISDKILINGRVGVPVGGVSETVVAGDVEVQVLLNEEGTLSAKIFNRENQLQQFIGERQGYTQGLGLSYQVDFDTFKELMRKVFKKKEKEIEKPKEVTTPNNIMGKDSLIRFYTKKELPKR</sequence>
<evidence type="ECO:0000313" key="6">
    <source>
        <dbReference type="EMBL" id="MFD2588202.1"/>
    </source>
</evidence>
<dbReference type="Pfam" id="PF04357">
    <property type="entry name" value="TamB"/>
    <property type="match status" value="1"/>
</dbReference>
<evidence type="ECO:0000256" key="4">
    <source>
        <dbReference type="ARBA" id="ARBA00023136"/>
    </source>
</evidence>
<keyword evidence="3" id="KW-1133">Transmembrane helix</keyword>
<evidence type="ECO:0000256" key="2">
    <source>
        <dbReference type="ARBA" id="ARBA00022692"/>
    </source>
</evidence>
<dbReference type="InterPro" id="IPR008023">
    <property type="entry name" value="DUF748"/>
</dbReference>
<comment type="subcellular location">
    <subcellularLocation>
        <location evidence="1">Membrane</location>
        <topology evidence="1">Single-pass membrane protein</topology>
    </subcellularLocation>
</comment>
<gene>
    <name evidence="6" type="ORF">ACFSQJ_14780</name>
</gene>
<evidence type="ECO:0000256" key="3">
    <source>
        <dbReference type="ARBA" id="ARBA00022989"/>
    </source>
</evidence>
<feature type="domain" description="Translocation and assembly module TamB C-terminal" evidence="5">
    <location>
        <begin position="1003"/>
        <end position="1430"/>
    </location>
</feature>
<evidence type="ECO:0000259" key="5">
    <source>
        <dbReference type="Pfam" id="PF04357"/>
    </source>
</evidence>
<dbReference type="Pfam" id="PF05359">
    <property type="entry name" value="DUF748"/>
    <property type="match status" value="1"/>
</dbReference>
<dbReference type="RefSeq" id="WP_377767734.1">
    <property type="nucleotide sequence ID" value="NZ_JBHULB010000075.1"/>
</dbReference>
<proteinExistence type="predicted"/>
<accession>A0ABW5MXZ9</accession>
<comment type="caution">
    <text evidence="6">The sequence shown here is derived from an EMBL/GenBank/DDBJ whole genome shotgun (WGS) entry which is preliminary data.</text>
</comment>
<evidence type="ECO:0000256" key="1">
    <source>
        <dbReference type="ARBA" id="ARBA00004167"/>
    </source>
</evidence>
<protein>
    <submittedName>
        <fullName evidence="6">Translocation/assembly module TamB domain-containing protein</fullName>
    </submittedName>
</protein>